<dbReference type="GO" id="GO:0006355">
    <property type="term" value="P:regulation of DNA-templated transcription"/>
    <property type="evidence" value="ECO:0007669"/>
    <property type="project" value="InterPro"/>
</dbReference>
<evidence type="ECO:0000256" key="1">
    <source>
        <dbReference type="ARBA" id="ARBA00023125"/>
    </source>
</evidence>
<name>A0A6J6HGL6_9ZZZZ</name>
<dbReference type="InterPro" id="IPR039420">
    <property type="entry name" value="WalR-like"/>
</dbReference>
<dbReference type="InterPro" id="IPR001789">
    <property type="entry name" value="Sig_transdc_resp-reg_receiver"/>
</dbReference>
<dbReference type="GO" id="GO:0000160">
    <property type="term" value="P:phosphorelay signal transduction system"/>
    <property type="evidence" value="ECO:0007669"/>
    <property type="project" value="InterPro"/>
</dbReference>
<dbReference type="SMART" id="SM00421">
    <property type="entry name" value="HTH_LUXR"/>
    <property type="match status" value="1"/>
</dbReference>
<dbReference type="InterPro" id="IPR011006">
    <property type="entry name" value="CheY-like_superfamily"/>
</dbReference>
<accession>A0A6J6HGL6</accession>
<dbReference type="PANTHER" id="PTHR43214">
    <property type="entry name" value="TWO-COMPONENT RESPONSE REGULATOR"/>
    <property type="match status" value="1"/>
</dbReference>
<dbReference type="GO" id="GO:0003677">
    <property type="term" value="F:DNA binding"/>
    <property type="evidence" value="ECO:0007669"/>
    <property type="project" value="UniProtKB-KW"/>
</dbReference>
<dbReference type="SUPFAM" id="SSF52172">
    <property type="entry name" value="CheY-like"/>
    <property type="match status" value="1"/>
</dbReference>
<protein>
    <submittedName>
        <fullName evidence="3">Unannotated protein</fullName>
    </submittedName>
</protein>
<dbReference type="EMBL" id="CAEZUW010000044">
    <property type="protein sequence ID" value="CAB4610445.1"/>
    <property type="molecule type" value="Genomic_DNA"/>
</dbReference>
<sequence length="218" mass="23674">MQKVERKILVVEDESLLRNLIANLLESEGFLVQSAGSAVEAKRVAKLFDPDLALLDIELGDGPNGLDLAESLLSLYPGLSVFFLTHIAEPRLVDRHKKVVSKNTGYLVKSRVAEPSYLVTALDAALRGKVGIDQQHFKTPDHIFTKLSNTQLDVVKFLAAGLTPSQIAVRRGTTPRAVRNVVARAIDALKLSGVDEGLARATLIREYIKVAGTPRADG</sequence>
<gene>
    <name evidence="3" type="ORF">UFOPK1855_00382</name>
</gene>
<dbReference type="InterPro" id="IPR000792">
    <property type="entry name" value="Tscrpt_reg_LuxR_C"/>
</dbReference>
<keyword evidence="1" id="KW-0238">DNA-binding</keyword>
<dbReference type="InterPro" id="IPR036388">
    <property type="entry name" value="WH-like_DNA-bd_sf"/>
</dbReference>
<dbReference type="Gene3D" id="3.40.50.2300">
    <property type="match status" value="1"/>
</dbReference>
<proteinExistence type="predicted"/>
<dbReference type="Pfam" id="PF00072">
    <property type="entry name" value="Response_reg"/>
    <property type="match status" value="1"/>
</dbReference>
<organism evidence="3">
    <name type="scientific">freshwater metagenome</name>
    <dbReference type="NCBI Taxonomy" id="449393"/>
    <lineage>
        <taxon>unclassified sequences</taxon>
        <taxon>metagenomes</taxon>
        <taxon>ecological metagenomes</taxon>
    </lineage>
</organism>
<dbReference type="CDD" id="cd00156">
    <property type="entry name" value="REC"/>
    <property type="match status" value="1"/>
</dbReference>
<dbReference type="AlphaFoldDB" id="A0A6J6HGL6"/>
<evidence type="ECO:0000313" key="3">
    <source>
        <dbReference type="EMBL" id="CAB4610445.1"/>
    </source>
</evidence>
<feature type="domain" description="Response regulatory" evidence="2">
    <location>
        <begin position="7"/>
        <end position="124"/>
    </location>
</feature>
<reference evidence="3" key="1">
    <citation type="submission" date="2020-05" db="EMBL/GenBank/DDBJ databases">
        <authorList>
            <person name="Chiriac C."/>
            <person name="Salcher M."/>
            <person name="Ghai R."/>
            <person name="Kavagutti S V."/>
        </authorList>
    </citation>
    <scope>NUCLEOTIDE SEQUENCE</scope>
</reference>
<dbReference type="PROSITE" id="PS50110">
    <property type="entry name" value="RESPONSE_REGULATORY"/>
    <property type="match status" value="1"/>
</dbReference>
<dbReference type="SMART" id="SM00448">
    <property type="entry name" value="REC"/>
    <property type="match status" value="1"/>
</dbReference>
<dbReference type="InterPro" id="IPR016032">
    <property type="entry name" value="Sig_transdc_resp-reg_C-effctor"/>
</dbReference>
<dbReference type="Gene3D" id="1.10.10.10">
    <property type="entry name" value="Winged helix-like DNA-binding domain superfamily/Winged helix DNA-binding domain"/>
    <property type="match status" value="1"/>
</dbReference>
<dbReference type="SUPFAM" id="SSF46894">
    <property type="entry name" value="C-terminal effector domain of the bipartite response regulators"/>
    <property type="match status" value="1"/>
</dbReference>
<evidence type="ECO:0000259" key="2">
    <source>
        <dbReference type="PROSITE" id="PS50110"/>
    </source>
</evidence>